<comment type="activity regulation">
    <text evidence="10">Na(+) is not transported, but it plays an essential structural role and its presence is essential for fluoride channel function.</text>
</comment>
<dbReference type="InterPro" id="IPR003691">
    <property type="entry name" value="FluC"/>
</dbReference>
<feature type="transmembrane region" description="Helical" evidence="10">
    <location>
        <begin position="63"/>
        <end position="82"/>
    </location>
</feature>
<dbReference type="PANTHER" id="PTHR28259">
    <property type="entry name" value="FLUORIDE EXPORT PROTEIN 1-RELATED"/>
    <property type="match status" value="1"/>
</dbReference>
<keyword evidence="10" id="KW-0479">Metal-binding</keyword>
<evidence type="ECO:0000256" key="4">
    <source>
        <dbReference type="ARBA" id="ARBA00022989"/>
    </source>
</evidence>
<keyword evidence="10" id="KW-0406">Ion transport</keyword>
<dbReference type="GO" id="GO:0062054">
    <property type="term" value="F:fluoride channel activity"/>
    <property type="evidence" value="ECO:0007669"/>
    <property type="project" value="UniProtKB-UniRule"/>
</dbReference>
<comment type="catalytic activity">
    <reaction evidence="8">
        <text>fluoride(in) = fluoride(out)</text>
        <dbReference type="Rhea" id="RHEA:76159"/>
        <dbReference type="ChEBI" id="CHEBI:17051"/>
    </reaction>
    <physiologicalReaction direction="left-to-right" evidence="8">
        <dbReference type="Rhea" id="RHEA:76160"/>
    </physiologicalReaction>
</comment>
<dbReference type="GeneID" id="34222427"/>
<evidence type="ECO:0000256" key="1">
    <source>
        <dbReference type="ARBA" id="ARBA00004651"/>
    </source>
</evidence>
<evidence type="ECO:0000256" key="3">
    <source>
        <dbReference type="ARBA" id="ARBA00022692"/>
    </source>
</evidence>
<feature type="transmembrane region" description="Helical" evidence="10">
    <location>
        <begin position="94"/>
        <end position="117"/>
    </location>
</feature>
<accession>A0A075LHT5</accession>
<evidence type="ECO:0000256" key="8">
    <source>
        <dbReference type="ARBA" id="ARBA00035585"/>
    </source>
</evidence>
<keyword evidence="10" id="KW-0915">Sodium</keyword>
<evidence type="ECO:0000256" key="6">
    <source>
        <dbReference type="ARBA" id="ARBA00023303"/>
    </source>
</evidence>
<evidence type="ECO:0000256" key="10">
    <source>
        <dbReference type="HAMAP-Rule" id="MF_00454"/>
    </source>
</evidence>
<keyword evidence="6 10" id="KW-0407">Ion channel</keyword>
<feature type="binding site" evidence="10">
    <location>
        <position position="74"/>
    </location>
    <ligand>
        <name>Na(+)</name>
        <dbReference type="ChEBI" id="CHEBI:29101"/>
        <note>structural</note>
    </ligand>
</feature>
<keyword evidence="2 10" id="KW-1003">Cell membrane</keyword>
<keyword evidence="10" id="KW-0813">Transport</keyword>
<dbReference type="NCBIfam" id="TIGR00494">
    <property type="entry name" value="crcB"/>
    <property type="match status" value="1"/>
</dbReference>
<evidence type="ECO:0000256" key="7">
    <source>
        <dbReference type="ARBA" id="ARBA00035120"/>
    </source>
</evidence>
<dbReference type="AlphaFoldDB" id="A0A075LHT5"/>
<dbReference type="Pfam" id="PF02537">
    <property type="entry name" value="CRCB"/>
    <property type="match status" value="1"/>
</dbReference>
<evidence type="ECO:0000313" key="12">
    <source>
        <dbReference type="Proteomes" id="UP000027980"/>
    </source>
</evidence>
<keyword evidence="3 10" id="KW-0812">Transmembrane</keyword>
<protein>
    <recommendedName>
        <fullName evidence="10">Fluoride-specific ion channel FluC</fullName>
    </recommendedName>
</protein>
<keyword evidence="4 10" id="KW-1133">Transmembrane helix</keyword>
<proteinExistence type="inferred from homology"/>
<feature type="binding site" evidence="10">
    <location>
        <position position="77"/>
    </location>
    <ligand>
        <name>Na(+)</name>
        <dbReference type="ChEBI" id="CHEBI:29101"/>
        <note>structural</note>
    </ligand>
</feature>
<comment type="function">
    <text evidence="9 10">Fluoride-specific ion channel. Important for reducing fluoride concentration in the cell, thus reducing its toxicity.</text>
</comment>
<dbReference type="GO" id="GO:0005886">
    <property type="term" value="C:plasma membrane"/>
    <property type="evidence" value="ECO:0007669"/>
    <property type="project" value="UniProtKB-SubCell"/>
</dbReference>
<gene>
    <name evidence="10" type="primary">fluC</name>
    <name evidence="10" type="synonym">crcB</name>
    <name evidence="11" type="ORF">GZ22_01365</name>
</gene>
<dbReference type="GO" id="GO:0046872">
    <property type="term" value="F:metal ion binding"/>
    <property type="evidence" value="ECO:0007669"/>
    <property type="project" value="UniProtKB-KW"/>
</dbReference>
<sequence length="130" mass="13616">MKMYFAIGCGGSIGAFLRYLVGALVPQAGNFPSGTLCINIIGCFAMGYLTNFVKRRYFADKPALAKALTTGMIGAFTTFSTVSLETALLVQDGMAHIGLIYLASSTAGGLGALLLGLRLSPDPVQKEQSI</sequence>
<dbReference type="HAMAP" id="MF_00454">
    <property type="entry name" value="FluC"/>
    <property type="match status" value="1"/>
</dbReference>
<dbReference type="GO" id="GO:0140114">
    <property type="term" value="P:cellular detoxification of fluoride"/>
    <property type="evidence" value="ECO:0007669"/>
    <property type="project" value="UniProtKB-UniRule"/>
</dbReference>
<name>A0A075LHT5_9BACI</name>
<reference evidence="11 12" key="1">
    <citation type="submission" date="2014-07" db="EMBL/GenBank/DDBJ databases">
        <title>Complete genome sequence of a moderately halophilic bacterium Terribacillus aidingensis MP602, isolated from Cryptomeria fortunei in Tianmu mountain in China.</title>
        <authorList>
            <person name="Wang Y."/>
            <person name="Lu P."/>
            <person name="Zhang L."/>
        </authorList>
    </citation>
    <scope>NUCLEOTIDE SEQUENCE [LARGE SCALE GENOMIC DNA]</scope>
    <source>
        <strain evidence="11 12">MP602</strain>
    </source>
</reference>
<feature type="transmembrane region" description="Helical" evidence="10">
    <location>
        <begin position="32"/>
        <end position="51"/>
    </location>
</feature>
<evidence type="ECO:0000256" key="2">
    <source>
        <dbReference type="ARBA" id="ARBA00022475"/>
    </source>
</evidence>
<organism evidence="11 12">
    <name type="scientific">Terribacillus saccharophilus</name>
    <dbReference type="NCBI Taxonomy" id="361277"/>
    <lineage>
        <taxon>Bacteria</taxon>
        <taxon>Bacillati</taxon>
        <taxon>Bacillota</taxon>
        <taxon>Bacilli</taxon>
        <taxon>Bacillales</taxon>
        <taxon>Bacillaceae</taxon>
        <taxon>Terribacillus</taxon>
    </lineage>
</organism>
<evidence type="ECO:0000256" key="9">
    <source>
        <dbReference type="ARBA" id="ARBA00049940"/>
    </source>
</evidence>
<dbReference type="KEGG" id="tap:GZ22_01365"/>
<keyword evidence="5 10" id="KW-0472">Membrane</keyword>
<dbReference type="RefSeq" id="WP_217258987.1">
    <property type="nucleotide sequence ID" value="NZ_CP008876.1"/>
</dbReference>
<dbReference type="HOGENOM" id="CLU_114342_1_2_9"/>
<dbReference type="EMBL" id="CP008876">
    <property type="protein sequence ID" value="AIF65437.1"/>
    <property type="molecule type" value="Genomic_DNA"/>
</dbReference>
<evidence type="ECO:0000313" key="11">
    <source>
        <dbReference type="EMBL" id="AIF65437.1"/>
    </source>
</evidence>
<comment type="subcellular location">
    <subcellularLocation>
        <location evidence="1 10">Cell membrane</location>
        <topology evidence="1 10">Multi-pass membrane protein</topology>
    </subcellularLocation>
</comment>
<comment type="similarity">
    <text evidence="7 10">Belongs to the fluoride channel Fluc/FEX (TC 1.A.43) family.</text>
</comment>
<dbReference type="Proteomes" id="UP000027980">
    <property type="component" value="Chromosome"/>
</dbReference>
<evidence type="ECO:0000256" key="5">
    <source>
        <dbReference type="ARBA" id="ARBA00023136"/>
    </source>
</evidence>
<dbReference type="PANTHER" id="PTHR28259:SF1">
    <property type="entry name" value="FLUORIDE EXPORT PROTEIN 1-RELATED"/>
    <property type="match status" value="1"/>
</dbReference>